<sequence>MLDIQSGVWLVLGIGLLTYVVKKLFMDDLSRVPGPLMGKLLPFWMDISVLTGHYTTKLRRLHEKYGPVVQIGSSTVIVLDPDVIPTIYGTHRFRKSPTFYETFRIAEHHLFSTSDPKLYAERHKIVASIYGPASLRKLEQLVYGSGPKKLLNRVMAKYEEKSGPVVVDFFDEFRMLTFSVIVEIAMGGEESFRSLNVSQDQLLDWFNSFALMQGVKLVIPVLGYDSLYRYCSGLFYGERGFHKYALQIIELRRQRIKNHQADPDRYPAPPQDVVQAFLEARHPETGEKLSDSAMATEIAVQLISGFETTSTALTWFFYALLIHPEVHDKVIDELLTTFPDRSKPIKAAEITQKLPYLDALIHETLRVYAPAAFAFPRLVPDGGITIQGHHIPEGMDVGISVYSWHHYAEAFPDPDTFNPERFLGPEGENNKRKVMAFLTGVRQCIGRRLAMMEIQITLVHILRELKLSPVESDLASKPIISFPIYYLKDKKLLVRVEPRPYQ</sequence>
<comment type="similarity">
    <text evidence="1">Belongs to the cytochrome P450 family.</text>
</comment>
<reference evidence="3" key="1">
    <citation type="submission" date="2022-07" db="EMBL/GenBank/DDBJ databases">
        <title>Phylogenomic reconstructions and comparative analyses of Kickxellomycotina fungi.</title>
        <authorList>
            <person name="Reynolds N.K."/>
            <person name="Stajich J.E."/>
            <person name="Barry K."/>
            <person name="Grigoriev I.V."/>
            <person name="Crous P."/>
            <person name="Smith M.E."/>
        </authorList>
    </citation>
    <scope>NUCLEOTIDE SEQUENCE</scope>
    <source>
        <strain evidence="3">RSA 1196</strain>
    </source>
</reference>
<keyword evidence="2" id="KW-0479">Metal-binding</keyword>
<dbReference type="Proteomes" id="UP001150925">
    <property type="component" value="Unassembled WGS sequence"/>
</dbReference>
<proteinExistence type="inferred from homology"/>
<keyword evidence="2" id="KW-0408">Iron</keyword>
<dbReference type="OrthoDB" id="1470350at2759"/>
<organism evidence="3 4">
    <name type="scientific">Dispira parvispora</name>
    <dbReference type="NCBI Taxonomy" id="1520584"/>
    <lineage>
        <taxon>Eukaryota</taxon>
        <taxon>Fungi</taxon>
        <taxon>Fungi incertae sedis</taxon>
        <taxon>Zoopagomycota</taxon>
        <taxon>Kickxellomycotina</taxon>
        <taxon>Dimargaritomycetes</taxon>
        <taxon>Dimargaritales</taxon>
        <taxon>Dimargaritaceae</taxon>
        <taxon>Dispira</taxon>
    </lineage>
</organism>
<dbReference type="GO" id="GO:0004497">
    <property type="term" value="F:monooxygenase activity"/>
    <property type="evidence" value="ECO:0007669"/>
    <property type="project" value="InterPro"/>
</dbReference>
<dbReference type="EMBL" id="JANBPY010001451">
    <property type="protein sequence ID" value="KAJ1959981.1"/>
    <property type="molecule type" value="Genomic_DNA"/>
</dbReference>
<evidence type="ECO:0000313" key="3">
    <source>
        <dbReference type="EMBL" id="KAJ1959981.1"/>
    </source>
</evidence>
<dbReference type="InterPro" id="IPR001128">
    <property type="entry name" value="Cyt_P450"/>
</dbReference>
<dbReference type="PANTHER" id="PTHR24305:SF166">
    <property type="entry name" value="CYTOCHROME P450 12A4, MITOCHONDRIAL-RELATED"/>
    <property type="match status" value="1"/>
</dbReference>
<dbReference type="Pfam" id="PF00067">
    <property type="entry name" value="p450"/>
    <property type="match status" value="1"/>
</dbReference>
<dbReference type="AlphaFoldDB" id="A0A9W8ALZ5"/>
<gene>
    <name evidence="3" type="ORF">IWQ62_004403</name>
</gene>
<evidence type="ECO:0000256" key="1">
    <source>
        <dbReference type="ARBA" id="ARBA00010617"/>
    </source>
</evidence>
<dbReference type="InterPro" id="IPR050121">
    <property type="entry name" value="Cytochrome_P450_monoxygenase"/>
</dbReference>
<evidence type="ECO:0008006" key="5">
    <source>
        <dbReference type="Google" id="ProtNLM"/>
    </source>
</evidence>
<dbReference type="PANTHER" id="PTHR24305">
    <property type="entry name" value="CYTOCHROME P450"/>
    <property type="match status" value="1"/>
</dbReference>
<accession>A0A9W8ALZ5</accession>
<dbReference type="GO" id="GO:0016705">
    <property type="term" value="F:oxidoreductase activity, acting on paired donors, with incorporation or reduction of molecular oxygen"/>
    <property type="evidence" value="ECO:0007669"/>
    <property type="project" value="InterPro"/>
</dbReference>
<dbReference type="Gene3D" id="1.10.630.10">
    <property type="entry name" value="Cytochrome P450"/>
    <property type="match status" value="1"/>
</dbReference>
<dbReference type="InterPro" id="IPR036396">
    <property type="entry name" value="Cyt_P450_sf"/>
</dbReference>
<evidence type="ECO:0000313" key="4">
    <source>
        <dbReference type="Proteomes" id="UP001150925"/>
    </source>
</evidence>
<dbReference type="SUPFAM" id="SSF48264">
    <property type="entry name" value="Cytochrome P450"/>
    <property type="match status" value="1"/>
</dbReference>
<protein>
    <recommendedName>
        <fullName evidence="5">Cytochrome P450</fullName>
    </recommendedName>
</protein>
<feature type="binding site" description="axial binding residue" evidence="2">
    <location>
        <position position="444"/>
    </location>
    <ligand>
        <name>heme</name>
        <dbReference type="ChEBI" id="CHEBI:30413"/>
    </ligand>
    <ligandPart>
        <name>Fe</name>
        <dbReference type="ChEBI" id="CHEBI:18248"/>
    </ligandPart>
</feature>
<dbReference type="PRINTS" id="PR00385">
    <property type="entry name" value="P450"/>
</dbReference>
<evidence type="ECO:0000256" key="2">
    <source>
        <dbReference type="PIRSR" id="PIRSR602401-1"/>
    </source>
</evidence>
<comment type="cofactor">
    <cofactor evidence="2">
        <name>heme</name>
        <dbReference type="ChEBI" id="CHEBI:30413"/>
    </cofactor>
</comment>
<name>A0A9W8ALZ5_9FUNG</name>
<dbReference type="InterPro" id="IPR002401">
    <property type="entry name" value="Cyt_P450_E_grp-I"/>
</dbReference>
<keyword evidence="4" id="KW-1185">Reference proteome</keyword>
<comment type="caution">
    <text evidence="3">The sequence shown here is derived from an EMBL/GenBank/DDBJ whole genome shotgun (WGS) entry which is preliminary data.</text>
</comment>
<dbReference type="PRINTS" id="PR00463">
    <property type="entry name" value="EP450I"/>
</dbReference>
<dbReference type="GO" id="GO:0005506">
    <property type="term" value="F:iron ion binding"/>
    <property type="evidence" value="ECO:0007669"/>
    <property type="project" value="InterPro"/>
</dbReference>
<dbReference type="GO" id="GO:0020037">
    <property type="term" value="F:heme binding"/>
    <property type="evidence" value="ECO:0007669"/>
    <property type="project" value="InterPro"/>
</dbReference>
<keyword evidence="2" id="KW-0349">Heme</keyword>